<organism evidence="14 15">
    <name type="scientific">Staphylococcus lugdunensis</name>
    <dbReference type="NCBI Taxonomy" id="28035"/>
    <lineage>
        <taxon>Bacteria</taxon>
        <taxon>Bacillati</taxon>
        <taxon>Bacillota</taxon>
        <taxon>Bacilli</taxon>
        <taxon>Bacillales</taxon>
        <taxon>Staphylococcaceae</taxon>
        <taxon>Staphylococcus</taxon>
    </lineage>
</organism>
<evidence type="ECO:0000256" key="2">
    <source>
        <dbReference type="ARBA" id="ARBA00002312"/>
    </source>
</evidence>
<dbReference type="NCBIfam" id="TIGR02227">
    <property type="entry name" value="sigpep_I_bact"/>
    <property type="match status" value="1"/>
</dbReference>
<dbReference type="EC" id="3.4.21.89" evidence="12"/>
<protein>
    <recommendedName>
        <fullName evidence="12">Signal peptidase I</fullName>
        <ecNumber evidence="12">3.4.21.89</ecNumber>
    </recommendedName>
</protein>
<dbReference type="GO" id="GO:0005886">
    <property type="term" value="C:plasma membrane"/>
    <property type="evidence" value="ECO:0007669"/>
    <property type="project" value="UniProtKB-SubCell"/>
</dbReference>
<dbReference type="InterPro" id="IPR019757">
    <property type="entry name" value="Pept_S26A_signal_pept_1_Lys-AS"/>
</dbReference>
<comment type="caution">
    <text evidence="14">The sequence shown here is derived from an EMBL/GenBank/DDBJ whole genome shotgun (WGS) entry which is preliminary data.</text>
</comment>
<proteinExistence type="inferred from homology"/>
<dbReference type="InterPro" id="IPR000223">
    <property type="entry name" value="Pept_S26A_signal_pept_1"/>
</dbReference>
<comment type="catalytic activity">
    <reaction evidence="1 12">
        <text>Cleavage of hydrophobic, N-terminal signal or leader sequences from secreted and periplasmic proteins.</text>
        <dbReference type="EC" id="3.4.21.89"/>
    </reaction>
</comment>
<dbReference type="PANTHER" id="PTHR43390">
    <property type="entry name" value="SIGNAL PEPTIDASE I"/>
    <property type="match status" value="1"/>
</dbReference>
<evidence type="ECO:0000256" key="3">
    <source>
        <dbReference type="ARBA" id="ARBA00004401"/>
    </source>
</evidence>
<evidence type="ECO:0000256" key="4">
    <source>
        <dbReference type="ARBA" id="ARBA00009370"/>
    </source>
</evidence>
<dbReference type="Gene3D" id="2.10.109.10">
    <property type="entry name" value="Umud Fragment, subunit A"/>
    <property type="match status" value="1"/>
</dbReference>
<dbReference type="InterPro" id="IPR036286">
    <property type="entry name" value="LexA/Signal_pep-like_sf"/>
</dbReference>
<dbReference type="Pfam" id="PF10502">
    <property type="entry name" value="Peptidase_S26"/>
    <property type="match status" value="1"/>
</dbReference>
<dbReference type="SUPFAM" id="SSF51306">
    <property type="entry name" value="LexA/Signal peptidase"/>
    <property type="match status" value="1"/>
</dbReference>
<dbReference type="GO" id="GO:0009003">
    <property type="term" value="F:signal peptidase activity"/>
    <property type="evidence" value="ECO:0007669"/>
    <property type="project" value="UniProtKB-EC"/>
</dbReference>
<dbReference type="GO" id="GO:0006508">
    <property type="term" value="P:proteolysis"/>
    <property type="evidence" value="ECO:0007669"/>
    <property type="project" value="UniProtKB-KW"/>
</dbReference>
<sequence length="197" mass="22293">MNDKGGVYVKKELTEWLIAIAVGIILVILIINFVAKSYTIKGDSMNPTLKDGDHVLVNIIGYKVGTVKKGNVIVFHANQKDDYVKRVIGTPGDKVYYRDDQLIINGKKVKEPYLEYNMKRKQGEYITGSLDIKDLAGAKHNSNVIPQHKYLVLGDNREVSKDSRAFGLIDEKQIVGKVSLRFWPLTDFKFNFNPDMS</sequence>
<dbReference type="PROSITE" id="PS00760">
    <property type="entry name" value="SPASE_I_2"/>
    <property type="match status" value="1"/>
</dbReference>
<dbReference type="AlphaFoldDB" id="A0ABD4EHD5"/>
<evidence type="ECO:0000256" key="5">
    <source>
        <dbReference type="ARBA" id="ARBA00022475"/>
    </source>
</evidence>
<evidence type="ECO:0000313" key="14">
    <source>
        <dbReference type="EMBL" id="KXA39121.1"/>
    </source>
</evidence>
<dbReference type="CDD" id="cd06530">
    <property type="entry name" value="S26_SPase_I"/>
    <property type="match status" value="1"/>
</dbReference>
<evidence type="ECO:0000313" key="15">
    <source>
        <dbReference type="Proteomes" id="UP000070063"/>
    </source>
</evidence>
<comment type="similarity">
    <text evidence="4 12">Belongs to the peptidase S26 family.</text>
</comment>
<dbReference type="InterPro" id="IPR019533">
    <property type="entry name" value="Peptidase_S26"/>
</dbReference>
<comment type="function">
    <text evidence="2">Essential for cell viability.</text>
</comment>
<evidence type="ECO:0000256" key="8">
    <source>
        <dbReference type="ARBA" id="ARBA00022801"/>
    </source>
</evidence>
<dbReference type="Proteomes" id="UP000070063">
    <property type="component" value="Unassembled WGS sequence"/>
</dbReference>
<accession>A0ABD4EHD5</accession>
<dbReference type="PANTHER" id="PTHR43390:SF1">
    <property type="entry name" value="CHLOROPLAST PROCESSING PEPTIDASE"/>
    <property type="match status" value="1"/>
</dbReference>
<dbReference type="EMBL" id="LRQI01000029">
    <property type="protein sequence ID" value="KXA39121.1"/>
    <property type="molecule type" value="Genomic_DNA"/>
</dbReference>
<evidence type="ECO:0000256" key="10">
    <source>
        <dbReference type="ARBA" id="ARBA00023136"/>
    </source>
</evidence>
<evidence type="ECO:0000256" key="6">
    <source>
        <dbReference type="ARBA" id="ARBA00022670"/>
    </source>
</evidence>
<keyword evidence="6 12" id="KW-0645">Protease</keyword>
<feature type="domain" description="Peptidase S26" evidence="13">
    <location>
        <begin position="14"/>
        <end position="183"/>
    </location>
</feature>
<feature type="active site" evidence="11">
    <location>
        <position position="44"/>
    </location>
</feature>
<evidence type="ECO:0000256" key="7">
    <source>
        <dbReference type="ARBA" id="ARBA00022692"/>
    </source>
</evidence>
<dbReference type="PROSITE" id="PS00761">
    <property type="entry name" value="SPASE_I_3"/>
    <property type="match status" value="1"/>
</dbReference>
<keyword evidence="9 12" id="KW-1133">Transmembrane helix</keyword>
<keyword evidence="7 12" id="KW-0812">Transmembrane</keyword>
<dbReference type="PRINTS" id="PR00727">
    <property type="entry name" value="LEADERPTASE"/>
</dbReference>
<dbReference type="InterPro" id="IPR019756">
    <property type="entry name" value="Pept_S26A_signal_pept_1_Ser-AS"/>
</dbReference>
<evidence type="ECO:0000259" key="13">
    <source>
        <dbReference type="Pfam" id="PF10502"/>
    </source>
</evidence>
<dbReference type="FunFam" id="2.10.109.10:FF:000008">
    <property type="entry name" value="Signal peptidase I"/>
    <property type="match status" value="1"/>
</dbReference>
<gene>
    <name evidence="14" type="ORF">HMPREF3225_00752</name>
</gene>
<feature type="active site" evidence="11">
    <location>
        <position position="85"/>
    </location>
</feature>
<evidence type="ECO:0000256" key="12">
    <source>
        <dbReference type="RuleBase" id="RU362042"/>
    </source>
</evidence>
<feature type="transmembrane region" description="Helical" evidence="12">
    <location>
        <begin position="16"/>
        <end position="35"/>
    </location>
</feature>
<keyword evidence="5" id="KW-1003">Cell membrane</keyword>
<evidence type="ECO:0000256" key="1">
    <source>
        <dbReference type="ARBA" id="ARBA00000677"/>
    </source>
</evidence>
<evidence type="ECO:0000256" key="9">
    <source>
        <dbReference type="ARBA" id="ARBA00022989"/>
    </source>
</evidence>
<reference evidence="14 15" key="1">
    <citation type="submission" date="2016-01" db="EMBL/GenBank/DDBJ databases">
        <authorList>
            <person name="Mitreva M."/>
            <person name="Pepin K.H."/>
            <person name="Mihindukulasuriya K.A."/>
            <person name="Fulton R."/>
            <person name="Fronick C."/>
            <person name="O'Laughlin M."/>
            <person name="Miner T."/>
            <person name="Herter B."/>
            <person name="Rosa B.A."/>
            <person name="Cordes M."/>
            <person name="Tomlinson C."/>
            <person name="Wollam A."/>
            <person name="Palsikar V.B."/>
            <person name="Mardis E.R."/>
            <person name="Wilson R.K."/>
        </authorList>
    </citation>
    <scope>NUCLEOTIDE SEQUENCE [LARGE SCALE GENOMIC DNA]</scope>
    <source>
        <strain evidence="14 15">MJR7738</strain>
    </source>
</reference>
<dbReference type="PROSITE" id="PS00501">
    <property type="entry name" value="SPASE_I_1"/>
    <property type="match status" value="1"/>
</dbReference>
<comment type="subcellular location">
    <subcellularLocation>
        <location evidence="3">Cell membrane</location>
        <topology evidence="3">Single-pass type II membrane protein</topology>
    </subcellularLocation>
    <subcellularLocation>
        <location evidence="12">Membrane</location>
        <topology evidence="12">Single-pass type II membrane protein</topology>
    </subcellularLocation>
</comment>
<keyword evidence="10 12" id="KW-0472">Membrane</keyword>
<name>A0ABD4EHD5_STALU</name>
<dbReference type="InterPro" id="IPR019758">
    <property type="entry name" value="Pept_S26A_signal_pept_1_CS"/>
</dbReference>
<keyword evidence="8 12" id="KW-0378">Hydrolase</keyword>
<evidence type="ECO:0000256" key="11">
    <source>
        <dbReference type="PIRSR" id="PIRSR600223-1"/>
    </source>
</evidence>